<protein>
    <submittedName>
        <fullName evidence="1">Uncharacterized protein</fullName>
    </submittedName>
</protein>
<gene>
    <name evidence="1" type="ORF">JYU34_018864</name>
</gene>
<name>A0ABQ7PYZ5_PLUXY</name>
<evidence type="ECO:0000313" key="2">
    <source>
        <dbReference type="Proteomes" id="UP000823941"/>
    </source>
</evidence>
<keyword evidence="2" id="KW-1185">Reference proteome</keyword>
<organism evidence="1 2">
    <name type="scientific">Plutella xylostella</name>
    <name type="common">Diamondback moth</name>
    <name type="synonym">Plutella maculipennis</name>
    <dbReference type="NCBI Taxonomy" id="51655"/>
    <lineage>
        <taxon>Eukaryota</taxon>
        <taxon>Metazoa</taxon>
        <taxon>Ecdysozoa</taxon>
        <taxon>Arthropoda</taxon>
        <taxon>Hexapoda</taxon>
        <taxon>Insecta</taxon>
        <taxon>Pterygota</taxon>
        <taxon>Neoptera</taxon>
        <taxon>Endopterygota</taxon>
        <taxon>Lepidoptera</taxon>
        <taxon>Glossata</taxon>
        <taxon>Ditrysia</taxon>
        <taxon>Yponomeutoidea</taxon>
        <taxon>Plutellidae</taxon>
        <taxon>Plutella</taxon>
    </lineage>
</organism>
<evidence type="ECO:0000313" key="1">
    <source>
        <dbReference type="EMBL" id="KAG7298096.1"/>
    </source>
</evidence>
<proteinExistence type="predicted"/>
<dbReference type="EMBL" id="JAHIBW010000025">
    <property type="protein sequence ID" value="KAG7298096.1"/>
    <property type="molecule type" value="Genomic_DNA"/>
</dbReference>
<reference evidence="1 2" key="1">
    <citation type="submission" date="2021-06" db="EMBL/GenBank/DDBJ databases">
        <title>A haploid diamondback moth (Plutella xylostella L.) genome assembly resolves 31 chromosomes and identifies a diamide resistance mutation.</title>
        <authorList>
            <person name="Ward C.M."/>
            <person name="Perry K.D."/>
            <person name="Baker G."/>
            <person name="Powis K."/>
            <person name="Heckel D.G."/>
            <person name="Baxter S.W."/>
        </authorList>
    </citation>
    <scope>NUCLEOTIDE SEQUENCE [LARGE SCALE GENOMIC DNA]</scope>
    <source>
        <strain evidence="1 2">LV</strain>
        <tissue evidence="1">Single pupa</tissue>
    </source>
</reference>
<sequence length="151" mass="16704">MFLFTVLSRPHIIQRFYKTLSMCDSIQLSSSLSTESPAGAEPASLKEEVFWLVAHVLDMAVCPQAAAPTLIDFLRKEEITSLSCAMRQLLIRVLDKPEALGALLELGLLELAVDKLTKLHQVTDTARAGTSRDNLHRVRDAAAVEPETLYL</sequence>
<dbReference type="Proteomes" id="UP000823941">
    <property type="component" value="Chromosome 25"/>
</dbReference>
<comment type="caution">
    <text evidence="1">The sequence shown here is derived from an EMBL/GenBank/DDBJ whole genome shotgun (WGS) entry which is preliminary data.</text>
</comment>
<accession>A0ABQ7PYZ5</accession>